<dbReference type="PANTHER" id="PTHR43476:SF5">
    <property type="entry name" value="FAD-DEPENDENT MONOOXYGENASE"/>
    <property type="match status" value="1"/>
</dbReference>
<protein>
    <submittedName>
        <fullName evidence="3">FAD-dependent oxidoreductase</fullName>
    </submittedName>
</protein>
<organism evidence="3 4">
    <name type="scientific">Streptomyces antimicrobicus</name>
    <dbReference type="NCBI Taxonomy" id="2883108"/>
    <lineage>
        <taxon>Bacteria</taxon>
        <taxon>Bacillati</taxon>
        <taxon>Actinomycetota</taxon>
        <taxon>Actinomycetes</taxon>
        <taxon>Kitasatosporales</taxon>
        <taxon>Streptomycetaceae</taxon>
        <taxon>Streptomyces</taxon>
    </lineage>
</organism>
<dbReference type="PANTHER" id="PTHR43476">
    <property type="entry name" value="3-(3-HYDROXY-PHENYL)PROPIONATE/3-HYDROXYCINNAMIC ACID HYDROXYLASE"/>
    <property type="match status" value="1"/>
</dbReference>
<evidence type="ECO:0000259" key="2">
    <source>
        <dbReference type="Pfam" id="PF01494"/>
    </source>
</evidence>
<dbReference type="Pfam" id="PF01494">
    <property type="entry name" value="FAD_binding_3"/>
    <property type="match status" value="1"/>
</dbReference>
<accession>A0ABS8B2G5</accession>
<name>A0ABS8B2G5_9ACTN</name>
<dbReference type="NCBIfam" id="NF004833">
    <property type="entry name" value="PRK06185.1-1"/>
    <property type="match status" value="1"/>
</dbReference>
<dbReference type="Gene3D" id="3.50.50.60">
    <property type="entry name" value="FAD/NAD(P)-binding domain"/>
    <property type="match status" value="2"/>
</dbReference>
<keyword evidence="1" id="KW-0560">Oxidoreductase</keyword>
<comment type="caution">
    <text evidence="3">The sequence shown here is derived from an EMBL/GenBank/DDBJ whole genome shotgun (WGS) entry which is preliminary data.</text>
</comment>
<dbReference type="PRINTS" id="PR00420">
    <property type="entry name" value="RNGMNOXGNASE"/>
</dbReference>
<dbReference type="SUPFAM" id="SSF51905">
    <property type="entry name" value="FAD/NAD(P)-binding domain"/>
    <property type="match status" value="1"/>
</dbReference>
<evidence type="ECO:0000313" key="3">
    <source>
        <dbReference type="EMBL" id="MCB5178797.1"/>
    </source>
</evidence>
<gene>
    <name evidence="3" type="ORF">LG632_05280</name>
</gene>
<dbReference type="InterPro" id="IPR050631">
    <property type="entry name" value="PheA/TfdB_FAD_monoxygenase"/>
</dbReference>
<evidence type="ECO:0000256" key="1">
    <source>
        <dbReference type="ARBA" id="ARBA00023002"/>
    </source>
</evidence>
<feature type="domain" description="FAD-binding" evidence="2">
    <location>
        <begin position="5"/>
        <end position="330"/>
    </location>
</feature>
<keyword evidence="4" id="KW-1185">Reference proteome</keyword>
<dbReference type="EMBL" id="JAJAUY010000012">
    <property type="protein sequence ID" value="MCB5178797.1"/>
    <property type="molecule type" value="Genomic_DNA"/>
</dbReference>
<dbReference type="InterPro" id="IPR002938">
    <property type="entry name" value="FAD-bd"/>
</dbReference>
<evidence type="ECO:0000313" key="4">
    <source>
        <dbReference type="Proteomes" id="UP001199054"/>
    </source>
</evidence>
<dbReference type="InterPro" id="IPR036188">
    <property type="entry name" value="FAD/NAD-bd_sf"/>
</dbReference>
<reference evidence="3 4" key="1">
    <citation type="submission" date="2021-10" db="EMBL/GenBank/DDBJ databases">
        <title>Streptomyces sp. strain SMC 277, a novel streptomycete isolated from soil.</title>
        <authorList>
            <person name="Chanama M."/>
        </authorList>
    </citation>
    <scope>NUCLEOTIDE SEQUENCE [LARGE SCALE GENOMIC DNA]</scope>
    <source>
        <strain evidence="3 4">SMC 277</strain>
    </source>
</reference>
<dbReference type="RefSeq" id="WP_226725616.1">
    <property type="nucleotide sequence ID" value="NZ_JAJAUY010000012.1"/>
</dbReference>
<dbReference type="Proteomes" id="UP001199054">
    <property type="component" value="Unassembled WGS sequence"/>
</dbReference>
<sequence length="411" mass="45726">MEQRTTCCVVGGGPAGMVLALLLARAGVEVTVLEKHGDFLRDFRGDTVHPSTLSLLDDIGLAERFARLPQRHVTAVQLPLGEDRSLVTIGNIGALRGKYNYIAMVPQWDLLDLLADEAAREPSFHLRMDTEATSFLKENGRVTGVRYRTADGVTGELRATLTVACDGRGSLARDLPELGLEGFPCPMDAWWFRLPREEDDPSGLVGGLGERFFTALIDRGDYWQCAALIPKGTDAERRAQGLDRFMAQFTEAAPWLSDRVDALTTWDDVKLLDVRLDRLRRWHRPGLLCIGDAAHAMSPVFGIGINLAVQDAVAAARHLVRPLREGSVGLQDVRRVQYRRWPTTVATQGLQRLAHAQVIEPLLAGRPAFGHPRRAKRMTELVTDSRWLNRVPAYFIAYGALRERPPKESLR</sequence>
<proteinExistence type="predicted"/>